<dbReference type="InterPro" id="IPR014142">
    <property type="entry name" value="TrbG_Ti"/>
</dbReference>
<dbReference type="Gene3D" id="2.60.40.2500">
    <property type="match status" value="1"/>
</dbReference>
<evidence type="ECO:0000256" key="2">
    <source>
        <dbReference type="ARBA" id="ARBA00022729"/>
    </source>
</evidence>
<evidence type="ECO:0000256" key="1">
    <source>
        <dbReference type="ARBA" id="ARBA00006135"/>
    </source>
</evidence>
<dbReference type="InterPro" id="IPR038161">
    <property type="entry name" value="VirB9/CagX/TrbG_C_sf"/>
</dbReference>
<evidence type="ECO:0000313" key="4">
    <source>
        <dbReference type="Proteomes" id="UP000024329"/>
    </source>
</evidence>
<comment type="similarity">
    <text evidence="1">Belongs to the TrbG/VirB9 family.</text>
</comment>
<comment type="caution">
    <text evidence="3">The sequence shown here is derived from an EMBL/GenBank/DDBJ whole genome shotgun (WGS) entry which is preliminary data.</text>
</comment>
<gene>
    <name evidence="3" type="ORF">BV97_03642</name>
</gene>
<protein>
    <submittedName>
        <fullName evidence="3">Conjugal transfer protein TrbG</fullName>
    </submittedName>
</protein>
<proteinExistence type="inferred from homology"/>
<dbReference type="InterPro" id="IPR033645">
    <property type="entry name" value="VirB9/CagX/TrbG_C"/>
</dbReference>
<dbReference type="eggNOG" id="COG3504">
    <property type="taxonomic scope" value="Bacteria"/>
</dbReference>
<dbReference type="CDD" id="cd06911">
    <property type="entry name" value="VirB9_CagX_TrbG"/>
    <property type="match status" value="1"/>
</dbReference>
<keyword evidence="2" id="KW-0732">Signal</keyword>
<evidence type="ECO:0000313" key="3">
    <source>
        <dbReference type="EMBL" id="EZP80227.1"/>
    </source>
</evidence>
<accession>A0A031JV33</accession>
<dbReference type="RefSeq" id="WP_036527498.1">
    <property type="nucleotide sequence ID" value="NZ_JFYZ01000018.1"/>
</dbReference>
<dbReference type="EMBL" id="JFYZ01000018">
    <property type="protein sequence ID" value="EZP80227.1"/>
    <property type="molecule type" value="Genomic_DNA"/>
</dbReference>
<dbReference type="NCBIfam" id="TIGR02775">
    <property type="entry name" value="TrbG_Ti"/>
    <property type="match status" value="1"/>
</dbReference>
<dbReference type="Proteomes" id="UP000024329">
    <property type="component" value="Unassembled WGS sequence"/>
</dbReference>
<sequence>MTGHVLAAIALATGSHFQPTSLVLPSALTVPSGEPSLRQPSAGTWVNQRQVYLWSDGAIYRASTEPGMITDIMLQSGEALIAVAAGDTARWVIGDTASGSGADKRTHVLVKPFSAGLATNLVITTDRRTYHLQLTSRGTGGLTALSWNYPLDEMLAIKRASEAAEQVRPVAAGLAVETLNFGYTISGDKPSWRPLRAFDDGRQTFVEFPATIGVDEAPPLFLLDAEGKAELINYRMRGRFYVIDRLIAVAELRIGSKKQRVVRIARLGAERATR</sequence>
<dbReference type="InterPro" id="IPR010258">
    <property type="entry name" value="Conjugal_tfr_TrbG/VirB9/CagX"/>
</dbReference>
<dbReference type="PATRIC" id="fig|158500.4.peg.3718"/>
<organism evidence="3 4">
    <name type="scientific">Novosphingobium resinovorum</name>
    <dbReference type="NCBI Taxonomy" id="158500"/>
    <lineage>
        <taxon>Bacteria</taxon>
        <taxon>Pseudomonadati</taxon>
        <taxon>Pseudomonadota</taxon>
        <taxon>Alphaproteobacteria</taxon>
        <taxon>Sphingomonadales</taxon>
        <taxon>Sphingomonadaceae</taxon>
        <taxon>Novosphingobium</taxon>
    </lineage>
</organism>
<name>A0A031JV33_9SPHN</name>
<dbReference type="Pfam" id="PF03524">
    <property type="entry name" value="CagX"/>
    <property type="match status" value="1"/>
</dbReference>
<reference evidence="3 4" key="1">
    <citation type="submission" date="2014-03" db="EMBL/GenBank/DDBJ databases">
        <title>Whole genome sequence of Novosphingobium resinovorum KF1.</title>
        <authorList>
            <person name="Gan H.M."/>
            <person name="Gan H.Y."/>
            <person name="Chew T.H."/>
            <person name="Savka M.A."/>
        </authorList>
    </citation>
    <scope>NUCLEOTIDE SEQUENCE [LARGE SCALE GENOMIC DNA]</scope>
    <source>
        <strain evidence="3 4">KF1</strain>
    </source>
</reference>
<dbReference type="AlphaFoldDB" id="A0A031JV33"/>